<evidence type="ECO:0000259" key="4">
    <source>
        <dbReference type="Pfam" id="PF01648"/>
    </source>
</evidence>
<evidence type="ECO:0000256" key="2">
    <source>
        <dbReference type="PIRSR" id="PIRSR603542-1"/>
    </source>
</evidence>
<dbReference type="EMBL" id="FNDJ01000009">
    <property type="protein sequence ID" value="SDJ27417.1"/>
    <property type="molecule type" value="Genomic_DNA"/>
</dbReference>
<dbReference type="PANTHER" id="PTHR38096">
    <property type="entry name" value="ENTEROBACTIN SYNTHASE COMPONENT D"/>
    <property type="match status" value="1"/>
</dbReference>
<evidence type="ECO:0000313" key="7">
    <source>
        <dbReference type="Proteomes" id="UP000199202"/>
    </source>
</evidence>
<organism evidence="6 7">
    <name type="scientific">Nonomuraea jiangxiensis</name>
    <dbReference type="NCBI Taxonomy" id="633440"/>
    <lineage>
        <taxon>Bacteria</taxon>
        <taxon>Bacillati</taxon>
        <taxon>Actinomycetota</taxon>
        <taxon>Actinomycetes</taxon>
        <taxon>Streptosporangiales</taxon>
        <taxon>Streptosporangiaceae</taxon>
        <taxon>Nonomuraea</taxon>
    </lineage>
</organism>
<feature type="domain" description="4'-phosphopantetheinyl transferase" evidence="4">
    <location>
        <begin position="101"/>
        <end position="183"/>
    </location>
</feature>
<accession>A0A1G8SDZ3</accession>
<dbReference type="STRING" id="633440.SAMN05421869_109350"/>
<feature type="binding site" evidence="2">
    <location>
        <position position="153"/>
    </location>
    <ligand>
        <name>CoA</name>
        <dbReference type="ChEBI" id="CHEBI:57287"/>
    </ligand>
</feature>
<dbReference type="GO" id="GO:0008897">
    <property type="term" value="F:holo-[acyl-carrier-protein] synthase activity"/>
    <property type="evidence" value="ECO:0007669"/>
    <property type="project" value="InterPro"/>
</dbReference>
<evidence type="ECO:0000256" key="1">
    <source>
        <dbReference type="ARBA" id="ARBA00022679"/>
    </source>
</evidence>
<feature type="binding site" evidence="3">
    <location>
        <position position="104"/>
    </location>
    <ligand>
        <name>Mg(2+)</name>
        <dbReference type="ChEBI" id="CHEBI:18420"/>
    </ligand>
</feature>
<dbReference type="PRINTS" id="PR01399">
    <property type="entry name" value="ENTSNTHTASED"/>
</dbReference>
<feature type="binding site" evidence="3">
    <location>
        <position position="106"/>
    </location>
    <ligand>
        <name>Mg(2+)</name>
        <dbReference type="ChEBI" id="CHEBI:18420"/>
    </ligand>
</feature>
<proteinExistence type="predicted"/>
<evidence type="ECO:0000313" key="6">
    <source>
        <dbReference type="EMBL" id="SDJ27417.1"/>
    </source>
</evidence>
<evidence type="ECO:0000256" key="3">
    <source>
        <dbReference type="PIRSR" id="PIRSR603542-2"/>
    </source>
</evidence>
<feature type="binding site" evidence="3">
    <location>
        <position position="105"/>
    </location>
    <ligand>
        <name>Mg(2+)</name>
        <dbReference type="ChEBI" id="CHEBI:18420"/>
    </ligand>
</feature>
<gene>
    <name evidence="6" type="ORF">SAMN05421869_109350</name>
</gene>
<keyword evidence="7" id="KW-1185">Reference proteome</keyword>
<dbReference type="InterPro" id="IPR037143">
    <property type="entry name" value="4-PPantetheinyl_Trfase_dom_sf"/>
</dbReference>
<dbReference type="OrthoDB" id="8210607at2"/>
<keyword evidence="1 6" id="KW-0808">Transferase</keyword>
<feature type="binding site" evidence="2">
    <location>
        <position position="46"/>
    </location>
    <ligand>
        <name>CoA</name>
        <dbReference type="ChEBI" id="CHEBI:57287"/>
    </ligand>
</feature>
<dbReference type="InterPro" id="IPR003542">
    <property type="entry name" value="Enbac_synth_compD-like"/>
</dbReference>
<feature type="binding site" evidence="2">
    <location>
        <begin position="82"/>
        <end position="83"/>
    </location>
    <ligand>
        <name>CoA</name>
        <dbReference type="ChEBI" id="CHEBI:57287"/>
    </ligand>
</feature>
<feature type="binding site" evidence="2">
    <location>
        <position position="163"/>
    </location>
    <ligand>
        <name>CoA</name>
        <dbReference type="ChEBI" id="CHEBI:57287"/>
    </ligand>
</feature>
<keyword evidence="3" id="KW-0460">Magnesium</keyword>
<feature type="binding site" evidence="2">
    <location>
        <position position="104"/>
    </location>
    <ligand>
        <name>CoA</name>
        <dbReference type="ChEBI" id="CHEBI:57287"/>
    </ligand>
</feature>
<feature type="binding site" evidence="2">
    <location>
        <position position="38"/>
    </location>
    <ligand>
        <name>CoA</name>
        <dbReference type="ChEBI" id="CHEBI:57287"/>
    </ligand>
</feature>
<dbReference type="Pfam" id="PF01648">
    <property type="entry name" value="ACPS"/>
    <property type="match status" value="1"/>
</dbReference>
<dbReference type="GO" id="GO:0005886">
    <property type="term" value="C:plasma membrane"/>
    <property type="evidence" value="ECO:0007669"/>
    <property type="project" value="TreeGrafter"/>
</dbReference>
<comment type="cofactor">
    <cofactor evidence="3">
        <name>Mg(2+)</name>
        <dbReference type="ChEBI" id="CHEBI:18420"/>
    </cofactor>
</comment>
<dbReference type="GO" id="GO:0009366">
    <property type="term" value="C:enterobactin synthetase complex"/>
    <property type="evidence" value="ECO:0007669"/>
    <property type="project" value="InterPro"/>
</dbReference>
<reference evidence="6 7" key="1">
    <citation type="submission" date="2016-10" db="EMBL/GenBank/DDBJ databases">
        <authorList>
            <person name="de Groot N.N."/>
        </authorList>
    </citation>
    <scope>NUCLEOTIDE SEQUENCE [LARGE SCALE GENOMIC DNA]</scope>
    <source>
        <strain evidence="6 7">CGMCC 4.6533</strain>
    </source>
</reference>
<evidence type="ECO:0000259" key="5">
    <source>
        <dbReference type="Pfam" id="PF17837"/>
    </source>
</evidence>
<dbReference type="AlphaFoldDB" id="A0A1G8SDZ3"/>
<name>A0A1G8SDZ3_9ACTN</name>
<keyword evidence="3" id="KW-0479">Metal-binding</keyword>
<dbReference type="InterPro" id="IPR008278">
    <property type="entry name" value="4-PPantetheinyl_Trfase_dom"/>
</dbReference>
<dbReference type="SUPFAM" id="SSF56214">
    <property type="entry name" value="4'-phosphopantetheinyl transferase"/>
    <property type="match status" value="1"/>
</dbReference>
<protein>
    <submittedName>
        <fullName evidence="6">4'-phosphopantetheinyl transferase EntD (Siderophore biosynthesis)</fullName>
    </submittedName>
</protein>
<dbReference type="RefSeq" id="WP_090934031.1">
    <property type="nucleotide sequence ID" value="NZ_FNDJ01000009.1"/>
</dbReference>
<sequence length="231" mass="24828">MIEEILPREVVAEEAFGDLDADLFPEEEAVIARAVDKRRKEFATVRACARRALARLGHRPVPLVPGERGAPRWPRGVVGSMTHCVGYRGAAVAAEEAMLTLGLDAEPHAPLPDGVLGAVSLDSERRMLAGLSAEADTVCWDRLLFSAKESVYKAWYPLTATFLEFDEAEIDLRPDGSFAARLLVPGPVVNGAPLTGFRGRWLARDGLALTAIALAAAPGTRRHDPANSAVI</sequence>
<feature type="domain" description="4'-phosphopantetheinyl transferase N-terminal" evidence="5">
    <location>
        <begin position="26"/>
        <end position="93"/>
    </location>
</feature>
<dbReference type="InterPro" id="IPR041354">
    <property type="entry name" value="4PPT_N"/>
</dbReference>
<dbReference type="GO" id="GO:0009239">
    <property type="term" value="P:enterobactin biosynthetic process"/>
    <property type="evidence" value="ECO:0007669"/>
    <property type="project" value="InterPro"/>
</dbReference>
<dbReference type="Pfam" id="PF17837">
    <property type="entry name" value="4PPT_N"/>
    <property type="match status" value="1"/>
</dbReference>
<dbReference type="PANTHER" id="PTHR38096:SF1">
    <property type="entry name" value="ENTEROBACTIN SYNTHASE COMPONENT D"/>
    <property type="match status" value="1"/>
</dbReference>
<dbReference type="GO" id="GO:0000287">
    <property type="term" value="F:magnesium ion binding"/>
    <property type="evidence" value="ECO:0007669"/>
    <property type="project" value="InterPro"/>
</dbReference>
<dbReference type="Proteomes" id="UP000199202">
    <property type="component" value="Unassembled WGS sequence"/>
</dbReference>
<feature type="binding site" evidence="2">
    <location>
        <position position="149"/>
    </location>
    <ligand>
        <name>CoA</name>
        <dbReference type="ChEBI" id="CHEBI:57287"/>
    </ligand>
</feature>